<gene>
    <name evidence="11" type="ORF">EDM52_13170</name>
</gene>
<dbReference type="OrthoDB" id="49066at2"/>
<accession>A0A3M8CCF4</accession>
<dbReference type="InterPro" id="IPR007387">
    <property type="entry name" value="TRAP_DctQ"/>
</dbReference>
<evidence type="ECO:0000313" key="12">
    <source>
        <dbReference type="Proteomes" id="UP000282028"/>
    </source>
</evidence>
<feature type="transmembrane region" description="Helical" evidence="9">
    <location>
        <begin position="117"/>
        <end position="138"/>
    </location>
</feature>
<dbReference type="GO" id="GO:0015740">
    <property type="term" value="P:C4-dicarboxylate transport"/>
    <property type="evidence" value="ECO:0007669"/>
    <property type="project" value="TreeGrafter"/>
</dbReference>
<evidence type="ECO:0000256" key="4">
    <source>
        <dbReference type="ARBA" id="ARBA00022519"/>
    </source>
</evidence>
<sequence>MIPVCNEGWIHAGVIENECKHATLRGGHMRHVIAVADRMNLWIFNLIVIIFGLISLLTIYQVFARYVLKNPLVWSEELSRYLMIWIVFLGTAIALRKGLLISVEIIQQLVPKKVKKVLEVITVLINLVLLFILIKYGFGIMTNLVGQSTGAMDIPVAWTYAAIPVGAILAFLNSVVVLIEIFTEKGEEKNGGDLIL</sequence>
<keyword evidence="12" id="KW-1185">Reference proteome</keyword>
<keyword evidence="4" id="KW-0997">Cell inner membrane</keyword>
<dbReference type="Proteomes" id="UP000282028">
    <property type="component" value="Unassembled WGS sequence"/>
</dbReference>
<evidence type="ECO:0000256" key="2">
    <source>
        <dbReference type="ARBA" id="ARBA00022448"/>
    </source>
</evidence>
<organism evidence="11 12">
    <name type="scientific">Brevibacillus invocatus</name>
    <dbReference type="NCBI Taxonomy" id="173959"/>
    <lineage>
        <taxon>Bacteria</taxon>
        <taxon>Bacillati</taxon>
        <taxon>Bacillota</taxon>
        <taxon>Bacilli</taxon>
        <taxon>Bacillales</taxon>
        <taxon>Paenibacillaceae</taxon>
        <taxon>Brevibacillus</taxon>
    </lineage>
</organism>
<evidence type="ECO:0000256" key="8">
    <source>
        <dbReference type="ARBA" id="ARBA00038436"/>
    </source>
</evidence>
<evidence type="ECO:0000313" key="11">
    <source>
        <dbReference type="EMBL" id="RNB73181.1"/>
    </source>
</evidence>
<protein>
    <submittedName>
        <fullName evidence="11">TRAP transporter small permease</fullName>
    </submittedName>
</protein>
<dbReference type="PANTHER" id="PTHR35011">
    <property type="entry name" value="2,3-DIKETO-L-GULONATE TRAP TRANSPORTER SMALL PERMEASE PROTEIN YIAM"/>
    <property type="match status" value="1"/>
</dbReference>
<dbReference type="GO" id="GO:0022857">
    <property type="term" value="F:transmembrane transporter activity"/>
    <property type="evidence" value="ECO:0007669"/>
    <property type="project" value="TreeGrafter"/>
</dbReference>
<feature type="transmembrane region" description="Helical" evidence="9">
    <location>
        <begin position="158"/>
        <end position="179"/>
    </location>
</feature>
<keyword evidence="6 9" id="KW-1133">Transmembrane helix</keyword>
<evidence type="ECO:0000256" key="3">
    <source>
        <dbReference type="ARBA" id="ARBA00022475"/>
    </source>
</evidence>
<evidence type="ECO:0000256" key="6">
    <source>
        <dbReference type="ARBA" id="ARBA00022989"/>
    </source>
</evidence>
<name>A0A3M8CCF4_9BACL</name>
<dbReference type="InterPro" id="IPR055348">
    <property type="entry name" value="DctQ"/>
</dbReference>
<evidence type="ECO:0000256" key="9">
    <source>
        <dbReference type="SAM" id="Phobius"/>
    </source>
</evidence>
<dbReference type="Pfam" id="PF04290">
    <property type="entry name" value="DctQ"/>
    <property type="match status" value="1"/>
</dbReference>
<keyword evidence="5 9" id="KW-0812">Transmembrane</keyword>
<evidence type="ECO:0000256" key="1">
    <source>
        <dbReference type="ARBA" id="ARBA00004429"/>
    </source>
</evidence>
<evidence type="ECO:0000259" key="10">
    <source>
        <dbReference type="Pfam" id="PF04290"/>
    </source>
</evidence>
<proteinExistence type="inferred from homology"/>
<comment type="subcellular location">
    <subcellularLocation>
        <location evidence="1">Cell inner membrane</location>
        <topology evidence="1">Multi-pass membrane protein</topology>
    </subcellularLocation>
</comment>
<dbReference type="EMBL" id="RHHR01000020">
    <property type="protein sequence ID" value="RNB73181.1"/>
    <property type="molecule type" value="Genomic_DNA"/>
</dbReference>
<evidence type="ECO:0000256" key="7">
    <source>
        <dbReference type="ARBA" id="ARBA00023136"/>
    </source>
</evidence>
<dbReference type="PANTHER" id="PTHR35011:SF2">
    <property type="entry name" value="2,3-DIKETO-L-GULONATE TRAP TRANSPORTER SMALL PERMEASE PROTEIN YIAM"/>
    <property type="match status" value="1"/>
</dbReference>
<dbReference type="AlphaFoldDB" id="A0A3M8CCF4"/>
<keyword evidence="7 9" id="KW-0472">Membrane</keyword>
<reference evidence="11 12" key="1">
    <citation type="submission" date="2018-10" db="EMBL/GenBank/DDBJ databases">
        <title>Phylogenomics of Brevibacillus.</title>
        <authorList>
            <person name="Dunlap C."/>
        </authorList>
    </citation>
    <scope>NUCLEOTIDE SEQUENCE [LARGE SCALE GENOMIC DNA]</scope>
    <source>
        <strain evidence="11 12">JCM 12215</strain>
    </source>
</reference>
<evidence type="ECO:0000256" key="5">
    <source>
        <dbReference type="ARBA" id="ARBA00022692"/>
    </source>
</evidence>
<feature type="domain" description="Tripartite ATP-independent periplasmic transporters DctQ component" evidence="10">
    <location>
        <begin position="55"/>
        <end position="182"/>
    </location>
</feature>
<dbReference type="GO" id="GO:0005886">
    <property type="term" value="C:plasma membrane"/>
    <property type="evidence" value="ECO:0007669"/>
    <property type="project" value="UniProtKB-SubCell"/>
</dbReference>
<keyword evidence="3" id="KW-1003">Cell membrane</keyword>
<feature type="transmembrane region" description="Helical" evidence="9">
    <location>
        <begin position="83"/>
        <end position="105"/>
    </location>
</feature>
<feature type="transmembrane region" description="Helical" evidence="9">
    <location>
        <begin position="39"/>
        <end position="63"/>
    </location>
</feature>
<comment type="caution">
    <text evidence="11">The sequence shown here is derived from an EMBL/GenBank/DDBJ whole genome shotgun (WGS) entry which is preliminary data.</text>
</comment>
<comment type="similarity">
    <text evidence="8">Belongs to the TRAP transporter small permease family.</text>
</comment>
<keyword evidence="2" id="KW-0813">Transport</keyword>